<gene>
    <name evidence="2" type="ORF">NQ314_018449</name>
</gene>
<evidence type="ECO:0000259" key="1">
    <source>
        <dbReference type="Pfam" id="PF13843"/>
    </source>
</evidence>
<comment type="caution">
    <text evidence="2">The sequence shown here is derived from an EMBL/GenBank/DDBJ whole genome shotgun (WGS) entry which is preliminary data.</text>
</comment>
<dbReference type="PANTHER" id="PTHR47272:SF1">
    <property type="entry name" value="PIGGYBAC TRANSPOSABLE ELEMENT-DERIVED PROTEIN 3-LIKE"/>
    <property type="match status" value="1"/>
</dbReference>
<name>A0AAV8WRN4_9CUCU</name>
<dbReference type="Proteomes" id="UP001162156">
    <property type="component" value="Unassembled WGS sequence"/>
</dbReference>
<reference evidence="2" key="1">
    <citation type="journal article" date="2023" name="Insect Mol. Biol.">
        <title>Genome sequencing provides insights into the evolution of gene families encoding plant cell wall-degrading enzymes in longhorned beetles.</title>
        <authorList>
            <person name="Shin N.R."/>
            <person name="Okamura Y."/>
            <person name="Kirsch R."/>
            <person name="Pauchet Y."/>
        </authorList>
    </citation>
    <scope>NUCLEOTIDE SEQUENCE</scope>
    <source>
        <strain evidence="2">RBIC_L_NR</strain>
    </source>
</reference>
<protein>
    <recommendedName>
        <fullName evidence="1">PiggyBac transposable element-derived protein domain-containing protein</fullName>
    </recommendedName>
</protein>
<dbReference type="InterPro" id="IPR029526">
    <property type="entry name" value="PGBD"/>
</dbReference>
<dbReference type="Pfam" id="PF13843">
    <property type="entry name" value="DDE_Tnp_1_7"/>
    <property type="match status" value="1"/>
</dbReference>
<evidence type="ECO:0000313" key="3">
    <source>
        <dbReference type="Proteomes" id="UP001162156"/>
    </source>
</evidence>
<dbReference type="AlphaFoldDB" id="A0AAV8WRN4"/>
<proteinExistence type="predicted"/>
<accession>A0AAV8WRN4</accession>
<sequence>MLPKENDNHDRLHKLRPIITAVCSKFQGVPLEQKLSVDEQLCATKARLHMKQYMPAKPHKWGYKLFVLCGASGFSYNFEVYSSSENQPKFRSVDEPDLWASSNTVVRLCRAVPNNLIHVVYFDNYYISLPPMSFLAARGIFALGTVRRNPIPNCKLPSYDQIKKENRGTSWEYVCSVEVSSVAWKNNRNVCLLSTFSGELPKGSVKRFDKRKKV</sequence>
<dbReference type="EMBL" id="JANEYF010005205">
    <property type="protein sequence ID" value="KAJ8928920.1"/>
    <property type="molecule type" value="Genomic_DNA"/>
</dbReference>
<keyword evidence="3" id="KW-1185">Reference proteome</keyword>
<feature type="domain" description="PiggyBac transposable element-derived protein" evidence="1">
    <location>
        <begin position="7"/>
        <end position="209"/>
    </location>
</feature>
<evidence type="ECO:0000313" key="2">
    <source>
        <dbReference type="EMBL" id="KAJ8928920.1"/>
    </source>
</evidence>
<organism evidence="2 3">
    <name type="scientific">Rhamnusium bicolor</name>
    <dbReference type="NCBI Taxonomy" id="1586634"/>
    <lineage>
        <taxon>Eukaryota</taxon>
        <taxon>Metazoa</taxon>
        <taxon>Ecdysozoa</taxon>
        <taxon>Arthropoda</taxon>
        <taxon>Hexapoda</taxon>
        <taxon>Insecta</taxon>
        <taxon>Pterygota</taxon>
        <taxon>Neoptera</taxon>
        <taxon>Endopterygota</taxon>
        <taxon>Coleoptera</taxon>
        <taxon>Polyphaga</taxon>
        <taxon>Cucujiformia</taxon>
        <taxon>Chrysomeloidea</taxon>
        <taxon>Cerambycidae</taxon>
        <taxon>Lepturinae</taxon>
        <taxon>Rhagiini</taxon>
        <taxon>Rhamnusium</taxon>
    </lineage>
</organism>
<dbReference type="PANTHER" id="PTHR47272">
    <property type="entry name" value="DDE_TNP_1_7 DOMAIN-CONTAINING PROTEIN"/>
    <property type="match status" value="1"/>
</dbReference>